<feature type="transmembrane region" description="Helical" evidence="1">
    <location>
        <begin position="12"/>
        <end position="30"/>
    </location>
</feature>
<reference evidence="2" key="1">
    <citation type="submission" date="2020-10" db="EMBL/GenBank/DDBJ databases">
        <title>Taxonomic study of unclassified bacteria belonging to the class Ktedonobacteria.</title>
        <authorList>
            <person name="Yabe S."/>
            <person name="Wang C.M."/>
            <person name="Zheng Y."/>
            <person name="Sakai Y."/>
            <person name="Cavaletti L."/>
            <person name="Monciardini P."/>
            <person name="Donadio S."/>
        </authorList>
    </citation>
    <scope>NUCLEOTIDE SEQUENCE</scope>
    <source>
        <strain evidence="2">SOSP1-1</strain>
    </source>
</reference>
<keyword evidence="1" id="KW-0812">Transmembrane</keyword>
<protein>
    <submittedName>
        <fullName evidence="2">Uncharacterized protein</fullName>
    </submittedName>
</protein>
<comment type="caution">
    <text evidence="2">The sequence shown here is derived from an EMBL/GenBank/DDBJ whole genome shotgun (WGS) entry which is preliminary data.</text>
</comment>
<organism evidence="2 3">
    <name type="scientific">Ktedonospora formicarum</name>
    <dbReference type="NCBI Taxonomy" id="2778364"/>
    <lineage>
        <taxon>Bacteria</taxon>
        <taxon>Bacillati</taxon>
        <taxon>Chloroflexota</taxon>
        <taxon>Ktedonobacteria</taxon>
        <taxon>Ktedonobacterales</taxon>
        <taxon>Ktedonobacteraceae</taxon>
        <taxon>Ktedonospora</taxon>
    </lineage>
</organism>
<evidence type="ECO:0000256" key="1">
    <source>
        <dbReference type="SAM" id="Phobius"/>
    </source>
</evidence>
<keyword evidence="3" id="KW-1185">Reference proteome</keyword>
<name>A0A8J3IAK4_9CHLR</name>
<evidence type="ECO:0000313" key="3">
    <source>
        <dbReference type="Proteomes" id="UP000612362"/>
    </source>
</evidence>
<dbReference type="EMBL" id="BNJF01000004">
    <property type="protein sequence ID" value="GHO49087.1"/>
    <property type="molecule type" value="Genomic_DNA"/>
</dbReference>
<feature type="transmembrane region" description="Helical" evidence="1">
    <location>
        <begin position="87"/>
        <end position="109"/>
    </location>
</feature>
<evidence type="ECO:0000313" key="2">
    <source>
        <dbReference type="EMBL" id="GHO49087.1"/>
    </source>
</evidence>
<dbReference type="AlphaFoldDB" id="A0A8J3IAK4"/>
<dbReference type="Proteomes" id="UP000612362">
    <property type="component" value="Unassembled WGS sequence"/>
</dbReference>
<dbReference type="RefSeq" id="WP_220198201.1">
    <property type="nucleotide sequence ID" value="NZ_BNJF01000004.1"/>
</dbReference>
<proteinExistence type="predicted"/>
<gene>
    <name evidence="2" type="ORF">KSX_72500</name>
</gene>
<accession>A0A8J3IAK4</accession>
<keyword evidence="1" id="KW-1133">Transmembrane helix</keyword>
<sequence>MAVTAGLFTQAWVLFAFASTLLLPIFGMIIDSPRTTLIHQLAMEAQSSTISPELCQRIKDPILGSWNIVGTVLAFWILFLMTTKPDVMGALWSLLVALLLSFSATLPLWKKADVAGSFVVAEDVDQKQTRS</sequence>
<feature type="transmembrane region" description="Helical" evidence="1">
    <location>
        <begin position="62"/>
        <end position="81"/>
    </location>
</feature>
<keyword evidence="1" id="KW-0472">Membrane</keyword>